<comment type="caution">
    <text evidence="2">The sequence shown here is derived from an EMBL/GenBank/DDBJ whole genome shotgun (WGS) entry which is preliminary data.</text>
</comment>
<accession>A0A1Q5UM13</accession>
<reference evidence="2 3" key="1">
    <citation type="submission" date="2016-10" db="EMBL/GenBank/DDBJ databases">
        <title>Genome sequence of the ascomycete fungus Penicillium subrubescens.</title>
        <authorList>
            <person name="De Vries R.P."/>
            <person name="Peng M."/>
            <person name="Dilokpimol A."/>
            <person name="Hilden K."/>
            <person name="Makela M.R."/>
            <person name="Grigoriev I."/>
            <person name="Riley R."/>
            <person name="Granchi Z."/>
        </authorList>
    </citation>
    <scope>NUCLEOTIDE SEQUENCE [LARGE SCALE GENOMIC DNA]</scope>
    <source>
        <strain evidence="2 3">CBS 132785</strain>
    </source>
</reference>
<protein>
    <submittedName>
        <fullName evidence="2">Uncharacterized protein</fullName>
    </submittedName>
</protein>
<proteinExistence type="predicted"/>
<evidence type="ECO:0000256" key="1">
    <source>
        <dbReference type="SAM" id="MobiDB-lite"/>
    </source>
</evidence>
<gene>
    <name evidence="2" type="ORF">PENSUB_729</name>
</gene>
<organism evidence="2 3">
    <name type="scientific">Penicillium subrubescens</name>
    <dbReference type="NCBI Taxonomy" id="1316194"/>
    <lineage>
        <taxon>Eukaryota</taxon>
        <taxon>Fungi</taxon>
        <taxon>Dikarya</taxon>
        <taxon>Ascomycota</taxon>
        <taxon>Pezizomycotina</taxon>
        <taxon>Eurotiomycetes</taxon>
        <taxon>Eurotiomycetidae</taxon>
        <taxon>Eurotiales</taxon>
        <taxon>Aspergillaceae</taxon>
        <taxon>Penicillium</taxon>
    </lineage>
</organism>
<dbReference type="EMBL" id="MNBE01000128">
    <property type="protein sequence ID" value="OKP13538.1"/>
    <property type="molecule type" value="Genomic_DNA"/>
</dbReference>
<dbReference type="AlphaFoldDB" id="A0A1Q5UM13"/>
<keyword evidence="3" id="KW-1185">Reference proteome</keyword>
<dbReference type="Proteomes" id="UP000186955">
    <property type="component" value="Unassembled WGS sequence"/>
</dbReference>
<feature type="region of interest" description="Disordered" evidence="1">
    <location>
        <begin position="104"/>
        <end position="131"/>
    </location>
</feature>
<sequence>MRVVSIPRRVSSVVRMDGPGTTGTDGVVPQTAYSAFYSATSQWPCFPTDTNAECCQRGNSQWCGGDYPSQVCYDPSSVLCCSNGKVCTGKDCCSSLGAVATTPNPSLATRTGTPTPTGHSGASTSHTTTAVPTSVSSATAAAATTTKSSDAGSGLGDVKCTVLMLGAFMVGLMFL</sequence>
<evidence type="ECO:0000313" key="3">
    <source>
        <dbReference type="Proteomes" id="UP000186955"/>
    </source>
</evidence>
<name>A0A1Q5UM13_9EURO</name>
<feature type="compositionally biased region" description="Low complexity" evidence="1">
    <location>
        <begin position="108"/>
        <end position="131"/>
    </location>
</feature>
<evidence type="ECO:0000313" key="2">
    <source>
        <dbReference type="EMBL" id="OKP13538.1"/>
    </source>
</evidence>